<name>A0A6A4HIG3_9AGAR</name>
<feature type="region of interest" description="Disordered" evidence="1">
    <location>
        <begin position="179"/>
        <end position="204"/>
    </location>
</feature>
<organism evidence="3 4">
    <name type="scientific">Gymnopus androsaceus JB14</name>
    <dbReference type="NCBI Taxonomy" id="1447944"/>
    <lineage>
        <taxon>Eukaryota</taxon>
        <taxon>Fungi</taxon>
        <taxon>Dikarya</taxon>
        <taxon>Basidiomycota</taxon>
        <taxon>Agaricomycotina</taxon>
        <taxon>Agaricomycetes</taxon>
        <taxon>Agaricomycetidae</taxon>
        <taxon>Agaricales</taxon>
        <taxon>Marasmiineae</taxon>
        <taxon>Omphalotaceae</taxon>
        <taxon>Gymnopus</taxon>
    </lineage>
</organism>
<accession>A0A6A4HIG3</accession>
<sequence length="204" mass="22565">WIYSWFPIIPEHTVLVSTNGVAHYQVKTTKTAHGRRITKIRRPAESEEASIVAVVHWGNWDKPTVVRQCPLVTGASSNGVLASEFLYKKHQFSSSRYFLGDDSIEYRWKFVKGVGCVLKRGDSKEEVARYSFTLSEEGLYAGERKSRLNIKACSVELDLIVVSFLIMLKKRRERTGGDNLLCAHDEDPQGDGGGDGGGGGNAGS</sequence>
<dbReference type="OrthoDB" id="2798132at2759"/>
<evidence type="ECO:0000313" key="4">
    <source>
        <dbReference type="Proteomes" id="UP000799118"/>
    </source>
</evidence>
<dbReference type="InterPro" id="IPR046528">
    <property type="entry name" value="DUF6593"/>
</dbReference>
<evidence type="ECO:0000256" key="1">
    <source>
        <dbReference type="SAM" id="MobiDB-lite"/>
    </source>
</evidence>
<feature type="domain" description="DUF6593" evidence="2">
    <location>
        <begin position="10"/>
        <end position="173"/>
    </location>
</feature>
<keyword evidence="4" id="KW-1185">Reference proteome</keyword>
<feature type="compositionally biased region" description="Gly residues" evidence="1">
    <location>
        <begin position="190"/>
        <end position="204"/>
    </location>
</feature>
<proteinExistence type="predicted"/>
<reference evidence="3" key="1">
    <citation type="journal article" date="2019" name="Environ. Microbiol.">
        <title>Fungal ecological strategies reflected in gene transcription - a case study of two litter decomposers.</title>
        <authorList>
            <person name="Barbi F."/>
            <person name="Kohler A."/>
            <person name="Barry K."/>
            <person name="Baskaran P."/>
            <person name="Daum C."/>
            <person name="Fauchery L."/>
            <person name="Ihrmark K."/>
            <person name="Kuo A."/>
            <person name="LaButti K."/>
            <person name="Lipzen A."/>
            <person name="Morin E."/>
            <person name="Grigoriev I.V."/>
            <person name="Henrissat B."/>
            <person name="Lindahl B."/>
            <person name="Martin F."/>
        </authorList>
    </citation>
    <scope>NUCLEOTIDE SEQUENCE</scope>
    <source>
        <strain evidence="3">JB14</strain>
    </source>
</reference>
<evidence type="ECO:0000313" key="3">
    <source>
        <dbReference type="EMBL" id="KAE9398319.1"/>
    </source>
</evidence>
<dbReference type="Pfam" id="PF20236">
    <property type="entry name" value="DUF6593"/>
    <property type="match status" value="1"/>
</dbReference>
<dbReference type="Proteomes" id="UP000799118">
    <property type="component" value="Unassembled WGS sequence"/>
</dbReference>
<dbReference type="AlphaFoldDB" id="A0A6A4HIG3"/>
<feature type="non-terminal residue" evidence="3">
    <location>
        <position position="1"/>
    </location>
</feature>
<gene>
    <name evidence="3" type="ORF">BT96DRAFT_1031797</name>
</gene>
<dbReference type="EMBL" id="ML769484">
    <property type="protein sequence ID" value="KAE9398319.1"/>
    <property type="molecule type" value="Genomic_DNA"/>
</dbReference>
<evidence type="ECO:0000259" key="2">
    <source>
        <dbReference type="Pfam" id="PF20236"/>
    </source>
</evidence>
<protein>
    <submittedName>
        <fullName evidence="3">TonB box-containing protein</fullName>
    </submittedName>
</protein>